<protein>
    <submittedName>
        <fullName evidence="3">Uncharacterized protein</fullName>
    </submittedName>
</protein>
<evidence type="ECO:0000256" key="1">
    <source>
        <dbReference type="SAM" id="MobiDB-lite"/>
    </source>
</evidence>
<feature type="transmembrane region" description="Helical" evidence="2">
    <location>
        <begin position="178"/>
        <end position="199"/>
    </location>
</feature>
<keyword evidence="2" id="KW-0472">Membrane</keyword>
<feature type="transmembrane region" description="Helical" evidence="2">
    <location>
        <begin position="205"/>
        <end position="224"/>
    </location>
</feature>
<accession>A0A5J4KN35</accession>
<evidence type="ECO:0000313" key="4">
    <source>
        <dbReference type="Proteomes" id="UP000326912"/>
    </source>
</evidence>
<comment type="caution">
    <text evidence="3">The sequence shown here is derived from an EMBL/GenBank/DDBJ whole genome shotgun (WGS) entry which is preliminary data.</text>
</comment>
<proteinExistence type="predicted"/>
<feature type="compositionally biased region" description="Polar residues" evidence="1">
    <location>
        <begin position="141"/>
        <end position="157"/>
    </location>
</feature>
<keyword evidence="4" id="KW-1185">Reference proteome</keyword>
<gene>
    <name evidence="3" type="ORF">KDW_33450</name>
</gene>
<evidence type="ECO:0000313" key="3">
    <source>
        <dbReference type="EMBL" id="GER89183.1"/>
    </source>
</evidence>
<feature type="region of interest" description="Disordered" evidence="1">
    <location>
        <begin position="126"/>
        <end position="159"/>
    </location>
</feature>
<dbReference type="AlphaFoldDB" id="A0A5J4KN35"/>
<evidence type="ECO:0000256" key="2">
    <source>
        <dbReference type="SAM" id="Phobius"/>
    </source>
</evidence>
<keyword evidence="2" id="KW-1133">Transmembrane helix</keyword>
<sequence length="229" mass="25367">MPNTTTTAEKIFNRLKGLRAQMQSGEEPVLALPAIWDGGQSSNSTPCDVVITNQRLLGYYYKSFPRERVFIDAMNLADLRTITWREKNHEPVFREIQVKDGKRSVYIRTPRQKSEALYEALQAATSTNAVQTEPEPEATVDQPSTAATGQVQVQASKPKQAPVYNREQIRRPFEHTSLAAVLLLVGGIILEIVSLALLFTTHSTAISAPLFIAGFVAVAASFLARRQPQ</sequence>
<dbReference type="RefSeq" id="WP_151756971.1">
    <property type="nucleotide sequence ID" value="NZ_BKZW01000001.1"/>
</dbReference>
<reference evidence="3 4" key="1">
    <citation type="submission" date="2019-10" db="EMBL/GenBank/DDBJ databases">
        <title>Dictyobacter vulcani sp. nov., within the class Ktedonobacteria, isolated from soil of volcanic Mt. Zao.</title>
        <authorList>
            <person name="Zheng Y."/>
            <person name="Wang C.M."/>
            <person name="Sakai Y."/>
            <person name="Abe K."/>
            <person name="Yokota A."/>
            <person name="Yabe S."/>
        </authorList>
    </citation>
    <scope>NUCLEOTIDE SEQUENCE [LARGE SCALE GENOMIC DNA]</scope>
    <source>
        <strain evidence="3 4">W12</strain>
    </source>
</reference>
<dbReference type="Proteomes" id="UP000326912">
    <property type="component" value="Unassembled WGS sequence"/>
</dbReference>
<name>A0A5J4KN35_9CHLR</name>
<dbReference type="EMBL" id="BKZW01000001">
    <property type="protein sequence ID" value="GER89183.1"/>
    <property type="molecule type" value="Genomic_DNA"/>
</dbReference>
<keyword evidence="2" id="KW-0812">Transmembrane</keyword>
<organism evidence="3 4">
    <name type="scientific">Dictyobacter vulcani</name>
    <dbReference type="NCBI Taxonomy" id="2607529"/>
    <lineage>
        <taxon>Bacteria</taxon>
        <taxon>Bacillati</taxon>
        <taxon>Chloroflexota</taxon>
        <taxon>Ktedonobacteria</taxon>
        <taxon>Ktedonobacterales</taxon>
        <taxon>Dictyobacteraceae</taxon>
        <taxon>Dictyobacter</taxon>
    </lineage>
</organism>